<dbReference type="PROSITE" id="PS51257">
    <property type="entry name" value="PROKAR_LIPOPROTEIN"/>
    <property type="match status" value="1"/>
</dbReference>
<keyword evidence="3" id="KW-1185">Reference proteome</keyword>
<dbReference type="RefSeq" id="WP_146913179.1">
    <property type="nucleotide sequence ID" value="NZ_CP042344.1"/>
</dbReference>
<name>A0A5B8RVG7_9BURK</name>
<gene>
    <name evidence="2" type="ORF">FOZ74_11400</name>
</gene>
<evidence type="ECO:0008006" key="4">
    <source>
        <dbReference type="Google" id="ProtNLM"/>
    </source>
</evidence>
<keyword evidence="1" id="KW-0732">Signal</keyword>
<dbReference type="AlphaFoldDB" id="A0A5B8RVG7"/>
<evidence type="ECO:0000313" key="3">
    <source>
        <dbReference type="Proteomes" id="UP000321199"/>
    </source>
</evidence>
<feature type="signal peptide" evidence="1">
    <location>
        <begin position="1"/>
        <end position="32"/>
    </location>
</feature>
<dbReference type="SUPFAM" id="SSF55486">
    <property type="entry name" value="Metalloproteases ('zincins'), catalytic domain"/>
    <property type="match status" value="1"/>
</dbReference>
<sequence length="540" mass="57740">MAPRTHGLRPRFPRWLPALVLPLWLASCGGGAQPDVSAVAIQGRVSYDFVPATTERGLNYADTTARPARGVEVVAVADDGRELASSRAGVDGSFTLTVPARTTVRLRAKARLHQPPGAGASWDFSIRDNTSSGYAQGNAALYAVQGEAFDSGSKATLTQDLHAASGWTGDGYGQARAAAPFAILDQFYSAIEKMRAVDPSVAFPPMNTYWSIHNRPAPGEPALGEITTSHWQSAGDTPGLYILGKEDVDTDEYDTGVVVHEWGHYFESRLSRSDSTGGPHGGGDMLDMRLAFGEAWGNALAGMVREDPLYIDTSDPGQAVTGLVMDLDAIPGYEPRGWFNEASVQTLLYKASRAPQLGFDDIYRVMTGPQKSTPAFTSLFSFASYLREAAGPEGRAVLDALLADIQTVNGPQLDIWGTHQSWPQSLADGARHQDAVLPIYTPLAVGAAPTRSCSTSQFGNKGINLGNQRYYRFSVASGGSYTLAFSESQAKDLEVRSADEDVEFEALDDTTASAVLAPGDYVMSVRPAPPGSCISVRVFQ</sequence>
<dbReference type="OrthoDB" id="5699193at2"/>
<dbReference type="EMBL" id="CP042344">
    <property type="protein sequence ID" value="QEA13589.1"/>
    <property type="molecule type" value="Genomic_DNA"/>
</dbReference>
<dbReference type="KEGG" id="cof:FOZ74_11400"/>
<evidence type="ECO:0000256" key="1">
    <source>
        <dbReference type="SAM" id="SignalP"/>
    </source>
</evidence>
<evidence type="ECO:0000313" key="2">
    <source>
        <dbReference type="EMBL" id="QEA13589.1"/>
    </source>
</evidence>
<dbReference type="Proteomes" id="UP000321199">
    <property type="component" value="Chromosome"/>
</dbReference>
<organism evidence="2 3">
    <name type="scientific">Comamonas flocculans</name>
    <dbReference type="NCBI Taxonomy" id="2597701"/>
    <lineage>
        <taxon>Bacteria</taxon>
        <taxon>Pseudomonadati</taxon>
        <taxon>Pseudomonadota</taxon>
        <taxon>Betaproteobacteria</taxon>
        <taxon>Burkholderiales</taxon>
        <taxon>Comamonadaceae</taxon>
        <taxon>Comamonas</taxon>
    </lineage>
</organism>
<proteinExistence type="predicted"/>
<accession>A0A5B8RVG7</accession>
<reference evidence="2 3" key="1">
    <citation type="submission" date="2019-07" db="EMBL/GenBank/DDBJ databases">
        <title>Complete genome sequence of Comamonas sp. NLF 7-7 isolated from livestock.</title>
        <authorList>
            <person name="Kim D.H."/>
            <person name="Kim J.G."/>
        </authorList>
    </citation>
    <scope>NUCLEOTIDE SEQUENCE [LARGE SCALE GENOMIC DNA]</scope>
    <source>
        <strain evidence="2 3">NLF 7-7</strain>
    </source>
</reference>
<protein>
    <recommendedName>
        <fullName evidence="4">Lipoprotein</fullName>
    </recommendedName>
</protein>
<feature type="chain" id="PRO_5022794341" description="Lipoprotein" evidence="1">
    <location>
        <begin position="33"/>
        <end position="540"/>
    </location>
</feature>